<evidence type="ECO:0000256" key="1">
    <source>
        <dbReference type="ARBA" id="ARBA00007074"/>
    </source>
</evidence>
<protein>
    <submittedName>
        <fullName evidence="7">SagA protein</fullName>
    </submittedName>
</protein>
<keyword evidence="4" id="KW-0788">Thiol protease</keyword>
<dbReference type="InterPro" id="IPR051202">
    <property type="entry name" value="Peptidase_C40"/>
</dbReference>
<feature type="compositionally biased region" description="Low complexity" evidence="5">
    <location>
        <begin position="214"/>
        <end position="237"/>
    </location>
</feature>
<organism evidence="7 8">
    <name type="scientific">Kocuria palustris PEL</name>
    <dbReference type="NCBI Taxonomy" id="1236550"/>
    <lineage>
        <taxon>Bacteria</taxon>
        <taxon>Bacillati</taxon>
        <taxon>Actinomycetota</taxon>
        <taxon>Actinomycetes</taxon>
        <taxon>Micrococcales</taxon>
        <taxon>Micrococcaceae</taxon>
        <taxon>Kocuria</taxon>
    </lineage>
</organism>
<dbReference type="Proteomes" id="UP000009877">
    <property type="component" value="Unassembled WGS sequence"/>
</dbReference>
<evidence type="ECO:0000256" key="5">
    <source>
        <dbReference type="SAM" id="MobiDB-lite"/>
    </source>
</evidence>
<feature type="compositionally biased region" description="Low complexity" evidence="5">
    <location>
        <begin position="153"/>
        <end position="164"/>
    </location>
</feature>
<evidence type="ECO:0000256" key="4">
    <source>
        <dbReference type="ARBA" id="ARBA00022807"/>
    </source>
</evidence>
<reference evidence="7 8" key="1">
    <citation type="journal article" date="2014" name="Genome Announc.">
        <title>Draft Genome Sequence of Kocuria palustris PEL.</title>
        <authorList>
            <person name="Sharma G."/>
            <person name="Khatri I."/>
            <person name="Subramanian S."/>
        </authorList>
    </citation>
    <scope>NUCLEOTIDE SEQUENCE [LARGE SCALE GENOMIC DNA]</scope>
    <source>
        <strain evidence="7 8">PEL</strain>
    </source>
</reference>
<dbReference type="PANTHER" id="PTHR47053:SF1">
    <property type="entry name" value="MUREIN DD-ENDOPEPTIDASE MEPH-RELATED"/>
    <property type="match status" value="1"/>
</dbReference>
<dbReference type="EMBL" id="ANHZ02000023">
    <property type="protein sequence ID" value="EME35710.1"/>
    <property type="molecule type" value="Genomic_DNA"/>
</dbReference>
<dbReference type="STRING" id="71999.KPaMU14_02395"/>
<dbReference type="AlphaFoldDB" id="M2YB53"/>
<evidence type="ECO:0000256" key="3">
    <source>
        <dbReference type="ARBA" id="ARBA00022801"/>
    </source>
</evidence>
<evidence type="ECO:0000313" key="7">
    <source>
        <dbReference type="EMBL" id="EME35710.1"/>
    </source>
</evidence>
<feature type="region of interest" description="Disordered" evidence="5">
    <location>
        <begin position="204"/>
        <end position="245"/>
    </location>
</feature>
<sequence>MNAVALRSADPVRETWAFDARDLAGLRSAPALRLLAGQIEPMLSARAMLPSGGAASRVLSGGRTVRAPAPLAGAAGLGLVGAALLGAAPAQAAALEFPAWVTVTGTVPDDAGLDRAAAEANDWTFSWSTDADGVVSFAYADGSRSTSLDPTARHAAQPAAADTAVGDQLGVQSLQDTLWESDPAQPAADPGLDDLASAATAPFERSPGAETLSAGPQAALAAPAAPAHAPTTEQATTSAADTGGGVSDEEILATARLGLGGQYVWGGTDFKAWDCSAFVQWVYAQHGLELPRVTWEQFAAAEPTADPHPGDLVSQNGGSHVGIYLGGDRMISALNPQQGTIEHSVHDMALDGFYTVR</sequence>
<keyword evidence="3" id="KW-0378">Hydrolase</keyword>
<dbReference type="InterPro" id="IPR038765">
    <property type="entry name" value="Papain-like_cys_pep_sf"/>
</dbReference>
<proteinExistence type="inferred from homology"/>
<keyword evidence="2" id="KW-0645">Protease</keyword>
<dbReference type="PANTHER" id="PTHR47053">
    <property type="entry name" value="MUREIN DD-ENDOPEPTIDASE MEPH-RELATED"/>
    <property type="match status" value="1"/>
</dbReference>
<dbReference type="RefSeq" id="WP_006215569.1">
    <property type="nucleotide sequence ID" value="NZ_ANHZ02000023.1"/>
</dbReference>
<dbReference type="Pfam" id="PF00877">
    <property type="entry name" value="NLPC_P60"/>
    <property type="match status" value="1"/>
</dbReference>
<evidence type="ECO:0000256" key="2">
    <source>
        <dbReference type="ARBA" id="ARBA00022670"/>
    </source>
</evidence>
<evidence type="ECO:0000259" key="6">
    <source>
        <dbReference type="PROSITE" id="PS51935"/>
    </source>
</evidence>
<dbReference type="Gene3D" id="3.90.1720.10">
    <property type="entry name" value="endopeptidase domain like (from Nostoc punctiforme)"/>
    <property type="match status" value="1"/>
</dbReference>
<feature type="domain" description="NlpC/P60" evidence="6">
    <location>
        <begin position="245"/>
        <end position="357"/>
    </location>
</feature>
<comment type="caution">
    <text evidence="7">The sequence shown here is derived from an EMBL/GenBank/DDBJ whole genome shotgun (WGS) entry which is preliminary data.</text>
</comment>
<dbReference type="SUPFAM" id="SSF54001">
    <property type="entry name" value="Cysteine proteinases"/>
    <property type="match status" value="1"/>
</dbReference>
<accession>M2YB53</accession>
<dbReference type="GO" id="GO:0008234">
    <property type="term" value="F:cysteine-type peptidase activity"/>
    <property type="evidence" value="ECO:0007669"/>
    <property type="project" value="UniProtKB-KW"/>
</dbReference>
<keyword evidence="8" id="KW-1185">Reference proteome</keyword>
<dbReference type="InterPro" id="IPR000064">
    <property type="entry name" value="NLP_P60_dom"/>
</dbReference>
<gene>
    <name evidence="7" type="ORF">C884_01343</name>
</gene>
<evidence type="ECO:0000313" key="8">
    <source>
        <dbReference type="Proteomes" id="UP000009877"/>
    </source>
</evidence>
<name>M2YB53_9MICC</name>
<dbReference type="GO" id="GO:0006508">
    <property type="term" value="P:proteolysis"/>
    <property type="evidence" value="ECO:0007669"/>
    <property type="project" value="UniProtKB-KW"/>
</dbReference>
<feature type="region of interest" description="Disordered" evidence="5">
    <location>
        <begin position="144"/>
        <end position="164"/>
    </location>
</feature>
<dbReference type="PROSITE" id="PS51935">
    <property type="entry name" value="NLPC_P60"/>
    <property type="match status" value="1"/>
</dbReference>
<comment type="similarity">
    <text evidence="1">Belongs to the peptidase C40 family.</text>
</comment>